<dbReference type="EMBL" id="KZ305023">
    <property type="protein sequence ID" value="PIA57167.1"/>
    <property type="molecule type" value="Genomic_DNA"/>
</dbReference>
<accession>A0A2G5ENM6</accession>
<gene>
    <name evidence="2" type="ORF">AQUCO_00600120v1</name>
</gene>
<evidence type="ECO:0008006" key="4">
    <source>
        <dbReference type="Google" id="ProtNLM"/>
    </source>
</evidence>
<feature type="region of interest" description="Disordered" evidence="1">
    <location>
        <begin position="94"/>
        <end position="131"/>
    </location>
</feature>
<reference evidence="2 3" key="1">
    <citation type="submission" date="2017-09" db="EMBL/GenBank/DDBJ databases">
        <title>WGS assembly of Aquilegia coerulea Goldsmith.</title>
        <authorList>
            <person name="Hodges S."/>
            <person name="Kramer E."/>
            <person name="Nordborg M."/>
            <person name="Tomkins J."/>
            <person name="Borevitz J."/>
            <person name="Derieg N."/>
            <person name="Yan J."/>
            <person name="Mihaltcheva S."/>
            <person name="Hayes R.D."/>
            <person name="Rokhsar D."/>
        </authorList>
    </citation>
    <scope>NUCLEOTIDE SEQUENCE [LARGE SCALE GENOMIC DNA]</scope>
    <source>
        <strain evidence="3">cv. Goldsmith</strain>
    </source>
</reference>
<keyword evidence="3" id="KW-1185">Reference proteome</keyword>
<protein>
    <recommendedName>
        <fullName evidence="4">No apical meristem-associated C-terminal domain-containing protein</fullName>
    </recommendedName>
</protein>
<sequence length="276" mass="31324">MLETPNVVAKYLGNEEKRNFSLQFSFPTPNALPLLSVFIVASPIAVFGFKFHSTEAKLNFFFPTEANLKFFLPRLPISRIIFIDLKVTTATRGNTKKAKPALDGDISTSGLGASSTPTTPSSTPSTPSTDVHCKERVIRRKVEIERKTDECGHYMTQVDEANILLKNFLSAFDACLQKSEEIALRQLHLKEQKMLERKIEKEQKIMDMGLSGMLPMQRDYYLARQKEILARWTASGQFGGIIQSVYRSGNRKYATSLVPFLKLNQYRIHHIHHSIN</sequence>
<dbReference type="STRING" id="218851.A0A2G5ENM6"/>
<dbReference type="InParanoid" id="A0A2G5ENM6"/>
<evidence type="ECO:0000313" key="2">
    <source>
        <dbReference type="EMBL" id="PIA57167.1"/>
    </source>
</evidence>
<feature type="compositionally biased region" description="Low complexity" evidence="1">
    <location>
        <begin position="114"/>
        <end position="129"/>
    </location>
</feature>
<dbReference type="AlphaFoldDB" id="A0A2G5ENM6"/>
<evidence type="ECO:0000256" key="1">
    <source>
        <dbReference type="SAM" id="MobiDB-lite"/>
    </source>
</evidence>
<proteinExistence type="predicted"/>
<dbReference type="Proteomes" id="UP000230069">
    <property type="component" value="Unassembled WGS sequence"/>
</dbReference>
<evidence type="ECO:0000313" key="3">
    <source>
        <dbReference type="Proteomes" id="UP000230069"/>
    </source>
</evidence>
<name>A0A2G5ENM6_AQUCA</name>
<organism evidence="2 3">
    <name type="scientific">Aquilegia coerulea</name>
    <name type="common">Rocky mountain columbine</name>
    <dbReference type="NCBI Taxonomy" id="218851"/>
    <lineage>
        <taxon>Eukaryota</taxon>
        <taxon>Viridiplantae</taxon>
        <taxon>Streptophyta</taxon>
        <taxon>Embryophyta</taxon>
        <taxon>Tracheophyta</taxon>
        <taxon>Spermatophyta</taxon>
        <taxon>Magnoliopsida</taxon>
        <taxon>Ranunculales</taxon>
        <taxon>Ranunculaceae</taxon>
        <taxon>Thalictroideae</taxon>
        <taxon>Aquilegia</taxon>
    </lineage>
</organism>